<dbReference type="EMBL" id="CAJOBA010119384">
    <property type="protein sequence ID" value="CAF4576030.1"/>
    <property type="molecule type" value="Genomic_DNA"/>
</dbReference>
<dbReference type="Proteomes" id="UP000677228">
    <property type="component" value="Unassembled WGS sequence"/>
</dbReference>
<feature type="non-terminal residue" evidence="1">
    <location>
        <position position="42"/>
    </location>
</feature>
<dbReference type="InterPro" id="IPR036097">
    <property type="entry name" value="HisK_dim/P_sf"/>
</dbReference>
<protein>
    <submittedName>
        <fullName evidence="1">Uncharacterized protein</fullName>
    </submittedName>
</protein>
<reference evidence="1" key="1">
    <citation type="submission" date="2021-02" db="EMBL/GenBank/DDBJ databases">
        <authorList>
            <person name="Nowell W R."/>
        </authorList>
    </citation>
    <scope>NUCLEOTIDE SEQUENCE</scope>
</reference>
<gene>
    <name evidence="1" type="ORF">OVA965_LOCUS46084</name>
    <name evidence="2" type="ORF">TMI583_LOCUS50287</name>
</gene>
<comment type="caution">
    <text evidence="1">The sequence shown here is derived from an EMBL/GenBank/DDBJ whole genome shotgun (WGS) entry which is preliminary data.</text>
</comment>
<evidence type="ECO:0000313" key="3">
    <source>
        <dbReference type="Proteomes" id="UP000677228"/>
    </source>
</evidence>
<evidence type="ECO:0000313" key="1">
    <source>
        <dbReference type="EMBL" id="CAF1681666.1"/>
    </source>
</evidence>
<dbReference type="SUPFAM" id="SSF47384">
    <property type="entry name" value="Homodimeric domain of signal transducing histidine kinase"/>
    <property type="match status" value="1"/>
</dbReference>
<proteinExistence type="predicted"/>
<organism evidence="1 3">
    <name type="scientific">Didymodactylos carnosus</name>
    <dbReference type="NCBI Taxonomy" id="1234261"/>
    <lineage>
        <taxon>Eukaryota</taxon>
        <taxon>Metazoa</taxon>
        <taxon>Spiralia</taxon>
        <taxon>Gnathifera</taxon>
        <taxon>Rotifera</taxon>
        <taxon>Eurotatoria</taxon>
        <taxon>Bdelloidea</taxon>
        <taxon>Philodinida</taxon>
        <taxon>Philodinidae</taxon>
        <taxon>Didymodactylos</taxon>
    </lineage>
</organism>
<dbReference type="AlphaFoldDB" id="A0A8S2GBP4"/>
<dbReference type="Proteomes" id="UP000682733">
    <property type="component" value="Unassembled WGS sequence"/>
</dbReference>
<name>A0A8S2GBP4_9BILA</name>
<dbReference type="GO" id="GO:0000155">
    <property type="term" value="F:phosphorelay sensor kinase activity"/>
    <property type="evidence" value="ECO:0007669"/>
    <property type="project" value="InterPro"/>
</dbReference>
<dbReference type="EMBL" id="CAJNOK010080040">
    <property type="protein sequence ID" value="CAF1681666.1"/>
    <property type="molecule type" value="Genomic_DNA"/>
</dbReference>
<accession>A0A8S2GBP4</accession>
<evidence type="ECO:0000313" key="2">
    <source>
        <dbReference type="EMBL" id="CAF4576030.1"/>
    </source>
</evidence>
<sequence length="42" mass="4758">MKITDVAVAEKFNDMIIYMLAHDLRQPFASLIELADMVMKSG</sequence>